<evidence type="ECO:0000313" key="2">
    <source>
        <dbReference type="EMBL" id="KAJ8341245.1"/>
    </source>
</evidence>
<feature type="region of interest" description="Disordered" evidence="1">
    <location>
        <begin position="41"/>
        <end position="66"/>
    </location>
</feature>
<feature type="compositionally biased region" description="Basic residues" evidence="1">
    <location>
        <begin position="41"/>
        <end position="59"/>
    </location>
</feature>
<evidence type="ECO:0000256" key="1">
    <source>
        <dbReference type="SAM" id="MobiDB-lite"/>
    </source>
</evidence>
<comment type="caution">
    <text evidence="2">The sequence shown here is derived from an EMBL/GenBank/DDBJ whole genome shotgun (WGS) entry which is preliminary data.</text>
</comment>
<dbReference type="AlphaFoldDB" id="A0A9Q1EM40"/>
<gene>
    <name evidence="2" type="ORF">SKAU_G00335360</name>
</gene>
<evidence type="ECO:0000313" key="3">
    <source>
        <dbReference type="Proteomes" id="UP001152622"/>
    </source>
</evidence>
<dbReference type="EMBL" id="JAINUF010000015">
    <property type="protein sequence ID" value="KAJ8341245.1"/>
    <property type="molecule type" value="Genomic_DNA"/>
</dbReference>
<organism evidence="2 3">
    <name type="scientific">Synaphobranchus kaupii</name>
    <name type="common">Kaup's arrowtooth eel</name>
    <dbReference type="NCBI Taxonomy" id="118154"/>
    <lineage>
        <taxon>Eukaryota</taxon>
        <taxon>Metazoa</taxon>
        <taxon>Chordata</taxon>
        <taxon>Craniata</taxon>
        <taxon>Vertebrata</taxon>
        <taxon>Euteleostomi</taxon>
        <taxon>Actinopterygii</taxon>
        <taxon>Neopterygii</taxon>
        <taxon>Teleostei</taxon>
        <taxon>Anguilliformes</taxon>
        <taxon>Synaphobranchidae</taxon>
        <taxon>Synaphobranchus</taxon>
    </lineage>
</organism>
<proteinExistence type="predicted"/>
<sequence>MIYSCQKWRPPASHRRDRRPAACPFCGRARGEVVSFHRRLRSGRAHRAAPTPHLRRSGRSGRPIGSVRQLAGPCAATVGLRYPDRFGFPRLLACGVSWMR</sequence>
<keyword evidence="3" id="KW-1185">Reference proteome</keyword>
<reference evidence="2" key="1">
    <citation type="journal article" date="2023" name="Science">
        <title>Genome structures resolve the early diversification of teleost fishes.</title>
        <authorList>
            <person name="Parey E."/>
            <person name="Louis A."/>
            <person name="Montfort J."/>
            <person name="Bouchez O."/>
            <person name="Roques C."/>
            <person name="Iampietro C."/>
            <person name="Lluch J."/>
            <person name="Castinel A."/>
            <person name="Donnadieu C."/>
            <person name="Desvignes T."/>
            <person name="Floi Bucao C."/>
            <person name="Jouanno E."/>
            <person name="Wen M."/>
            <person name="Mejri S."/>
            <person name="Dirks R."/>
            <person name="Jansen H."/>
            <person name="Henkel C."/>
            <person name="Chen W.J."/>
            <person name="Zahm M."/>
            <person name="Cabau C."/>
            <person name="Klopp C."/>
            <person name="Thompson A.W."/>
            <person name="Robinson-Rechavi M."/>
            <person name="Braasch I."/>
            <person name="Lecointre G."/>
            <person name="Bobe J."/>
            <person name="Postlethwait J.H."/>
            <person name="Berthelot C."/>
            <person name="Roest Crollius H."/>
            <person name="Guiguen Y."/>
        </authorList>
    </citation>
    <scope>NUCLEOTIDE SEQUENCE</scope>
    <source>
        <strain evidence="2">WJC10195</strain>
    </source>
</reference>
<accession>A0A9Q1EM40</accession>
<feature type="region of interest" description="Disordered" evidence="1">
    <location>
        <begin position="1"/>
        <end position="20"/>
    </location>
</feature>
<name>A0A9Q1EM40_SYNKA</name>
<protein>
    <submittedName>
        <fullName evidence="2">Uncharacterized protein</fullName>
    </submittedName>
</protein>
<dbReference type="Proteomes" id="UP001152622">
    <property type="component" value="Chromosome 15"/>
</dbReference>